<comment type="caution">
    <text evidence="2">The sequence shown here is derived from an EMBL/GenBank/DDBJ whole genome shotgun (WGS) entry which is preliminary data.</text>
</comment>
<dbReference type="SUPFAM" id="SSF50447">
    <property type="entry name" value="Translation proteins"/>
    <property type="match status" value="1"/>
</dbReference>
<gene>
    <name evidence="2" type="ORF">V1477_000807</name>
</gene>
<comment type="subunit">
    <text evidence="1">Component of the small nucleolar ribonucleoprotein particles containing H/ACA-type snoRNAs (H/ACA snoRNPs).</text>
</comment>
<evidence type="ECO:0000256" key="1">
    <source>
        <dbReference type="RuleBase" id="RU364004"/>
    </source>
</evidence>
<dbReference type="InterPro" id="IPR007504">
    <property type="entry name" value="H/ACA_rnp_Gar1/Naf1"/>
</dbReference>
<dbReference type="EMBL" id="JAYRBN010000008">
    <property type="protein sequence ID" value="KAL2750704.1"/>
    <property type="molecule type" value="Genomic_DNA"/>
</dbReference>
<accession>A0ABD2D1B8</accession>
<evidence type="ECO:0000313" key="3">
    <source>
        <dbReference type="Proteomes" id="UP001607303"/>
    </source>
</evidence>
<dbReference type="Pfam" id="PF04410">
    <property type="entry name" value="Gar1"/>
    <property type="match status" value="1"/>
</dbReference>
<dbReference type="InterPro" id="IPR038664">
    <property type="entry name" value="Gar1/Naf1_Cbf5-bd_sf"/>
</dbReference>
<dbReference type="GO" id="GO:0006364">
    <property type="term" value="P:rRNA processing"/>
    <property type="evidence" value="ECO:0007669"/>
    <property type="project" value="UniProtKB-KW"/>
</dbReference>
<dbReference type="GO" id="GO:1990904">
    <property type="term" value="C:ribonucleoprotein complex"/>
    <property type="evidence" value="ECO:0007669"/>
    <property type="project" value="UniProtKB-KW"/>
</dbReference>
<keyword evidence="3" id="KW-1185">Reference proteome</keyword>
<keyword evidence="1" id="KW-0687">Ribonucleoprotein</keyword>
<dbReference type="AlphaFoldDB" id="A0ABD2D1B8"/>
<keyword evidence="1" id="KW-0698">rRNA processing</keyword>
<comment type="function">
    <text evidence="1">Required for ribosome biogenesis. Part of a complex which catalyzes pseudouridylation of rRNA. This involves the isomerization of uridine such that the ribose is subsequently attached to C5, instead of the normal N1. Pseudouridine ("psi") residues may serve to stabilize the conformation of rRNAs.</text>
</comment>
<comment type="subcellular location">
    <subcellularLocation>
        <location evidence="1">Nucleus</location>
        <location evidence="1">Nucleolus</location>
    </subcellularLocation>
</comment>
<dbReference type="GO" id="GO:0003723">
    <property type="term" value="F:RNA binding"/>
    <property type="evidence" value="ECO:0007669"/>
    <property type="project" value="UniProtKB-KW"/>
</dbReference>
<reference evidence="2 3" key="1">
    <citation type="journal article" date="2024" name="Ann. Entomol. Soc. Am.">
        <title>Genomic analyses of the southern and eastern yellowjacket wasps (Hymenoptera: Vespidae) reveal evolutionary signatures of social life.</title>
        <authorList>
            <person name="Catto M.A."/>
            <person name="Caine P.B."/>
            <person name="Orr S.E."/>
            <person name="Hunt B.G."/>
            <person name="Goodisman M.A.D."/>
        </authorList>
    </citation>
    <scope>NUCLEOTIDE SEQUENCE [LARGE SCALE GENOMIC DNA]</scope>
    <source>
        <strain evidence="2">232</strain>
        <tissue evidence="2">Head and thorax</tissue>
    </source>
</reference>
<protein>
    <recommendedName>
        <fullName evidence="1">H/ACA ribonucleoprotein complex subunit</fullName>
    </recommendedName>
</protein>
<keyword evidence="1" id="KW-0539">Nucleus</keyword>
<name>A0ABD2D1B8_VESMC</name>
<comment type="similarity">
    <text evidence="1">Belongs to the GAR1 family.</text>
</comment>
<proteinExistence type="inferred from homology"/>
<sequence length="184" mass="21076">MEQDNKTYIPLDISFQKYSINSNEGSCLNVITPHVSHSNSSIDRINQYFTNLNINSNITKKKLEINGNDKYLAGTIQSIITTMNLILIQPSMSNLLYLDTPLFVSYPSSENQNSTNYIYLGKIDDIFGSVNEPIYTVRSLLEEINILKVGDQVYFLLNDPNTEFMSIERKLNGTFDIIKHKYNE</sequence>
<dbReference type="InterPro" id="IPR009000">
    <property type="entry name" value="Transl_B-barrel_sf"/>
</dbReference>
<dbReference type="Gene3D" id="2.40.10.230">
    <property type="entry name" value="Probable tRNA pseudouridine synthase domain"/>
    <property type="match status" value="1"/>
</dbReference>
<keyword evidence="1" id="KW-0690">Ribosome biogenesis</keyword>
<dbReference type="Proteomes" id="UP001607303">
    <property type="component" value="Unassembled WGS sequence"/>
</dbReference>
<keyword evidence="1" id="KW-0694">RNA-binding</keyword>
<organism evidence="2 3">
    <name type="scientific">Vespula maculifrons</name>
    <name type="common">Eastern yellow jacket</name>
    <name type="synonym">Wasp</name>
    <dbReference type="NCBI Taxonomy" id="7453"/>
    <lineage>
        <taxon>Eukaryota</taxon>
        <taxon>Metazoa</taxon>
        <taxon>Ecdysozoa</taxon>
        <taxon>Arthropoda</taxon>
        <taxon>Hexapoda</taxon>
        <taxon>Insecta</taxon>
        <taxon>Pterygota</taxon>
        <taxon>Neoptera</taxon>
        <taxon>Endopterygota</taxon>
        <taxon>Hymenoptera</taxon>
        <taxon>Apocrita</taxon>
        <taxon>Aculeata</taxon>
        <taxon>Vespoidea</taxon>
        <taxon>Vespidae</taxon>
        <taxon>Vespinae</taxon>
        <taxon>Vespula</taxon>
    </lineage>
</organism>
<dbReference type="GO" id="GO:0005730">
    <property type="term" value="C:nucleolus"/>
    <property type="evidence" value="ECO:0007669"/>
    <property type="project" value="UniProtKB-SubCell"/>
</dbReference>
<evidence type="ECO:0000313" key="2">
    <source>
        <dbReference type="EMBL" id="KAL2750704.1"/>
    </source>
</evidence>